<dbReference type="InterPro" id="IPR052399">
    <property type="entry name" value="Phage_Baseplate_Assmbl_Protein"/>
</dbReference>
<accession>A0ABS8W0T0</accession>
<dbReference type="Pfam" id="PF26078">
    <property type="entry name" value="Baseplate_J_M"/>
    <property type="match status" value="1"/>
</dbReference>
<dbReference type="InterPro" id="IPR058531">
    <property type="entry name" value="Baseplate_J_M"/>
</dbReference>
<feature type="domain" description="Baseplate J-like C-terminal" evidence="4">
    <location>
        <begin position="284"/>
        <end position="359"/>
    </location>
</feature>
<evidence type="ECO:0000256" key="1">
    <source>
        <dbReference type="ARBA" id="ARBA00038087"/>
    </source>
</evidence>
<name>A0ABS8W0T0_9PROT</name>
<organism evidence="5 6">
    <name type="scientific">Acetobacter sicerae</name>
    <dbReference type="NCBI Taxonomy" id="85325"/>
    <lineage>
        <taxon>Bacteria</taxon>
        <taxon>Pseudomonadati</taxon>
        <taxon>Pseudomonadota</taxon>
        <taxon>Alphaproteobacteria</taxon>
        <taxon>Acetobacterales</taxon>
        <taxon>Acetobacteraceae</taxon>
        <taxon>Acetobacter</taxon>
    </lineage>
</organism>
<comment type="similarity">
    <text evidence="1">Belongs to the Mu gp47/PBSX XkdT family.</text>
</comment>
<gene>
    <name evidence="5" type="ORF">LWC05_11960</name>
</gene>
<proteinExistence type="inferred from homology"/>
<dbReference type="Proteomes" id="UP001521074">
    <property type="component" value="Unassembled WGS sequence"/>
</dbReference>
<dbReference type="InterPro" id="IPR058530">
    <property type="entry name" value="Baseplate_J-like_C"/>
</dbReference>
<evidence type="ECO:0000259" key="3">
    <source>
        <dbReference type="Pfam" id="PF26078"/>
    </source>
</evidence>
<keyword evidence="6" id="KW-1185">Reference proteome</keyword>
<dbReference type="Pfam" id="PF26079">
    <property type="entry name" value="Baseplate_J_C"/>
    <property type="match status" value="1"/>
</dbReference>
<dbReference type="PANTHER" id="PTHR37829:SF3">
    <property type="entry name" value="PROTEIN JAYE-RELATED"/>
    <property type="match status" value="1"/>
</dbReference>
<evidence type="ECO:0000259" key="2">
    <source>
        <dbReference type="Pfam" id="PF04865"/>
    </source>
</evidence>
<dbReference type="RefSeq" id="WP_232878400.1">
    <property type="nucleotide sequence ID" value="NZ_JAJSOJ010000041.1"/>
</dbReference>
<dbReference type="Pfam" id="PF04865">
    <property type="entry name" value="Baseplate_J"/>
    <property type="match status" value="1"/>
</dbReference>
<dbReference type="EMBL" id="JAJSOJ010000041">
    <property type="protein sequence ID" value="MCE0744597.1"/>
    <property type="molecule type" value="Genomic_DNA"/>
</dbReference>
<feature type="domain" description="Baseplate protein J-like barrel" evidence="2">
    <location>
        <begin position="107"/>
        <end position="184"/>
    </location>
</feature>
<sequence length="363" mass="36995">MTLAIPVPATIAQRFAAWLAQNPVQADDGSLVTLDANAPGSLEQVLAGVTALEMAGVYRYVRDYCLELMATTATENGLLPQHAIQWSTPRIPAQAAVGNVLMTLPATAASVVVPINQTLTVDGSISWLVTAETTVASGATTSVPVQASATGATGDLAAGTSLTAVTPIAGVTAIVVDASGIAGGAAIEAVEAWRARILEAVRNPPGGGTVSDYERWTKAAGASYVNVIGQWLGAGTVGIVVAMAGRIAPTTAELAQISRYLVDDSRRVVRANIILLPATIVTQNVTLSITPDTVENRADVQAALAAYFNGLGIGDAIYHSQLEAAVASVTGVTSNLVLVPAANVSMAGNQMAALGTILWQASS</sequence>
<reference evidence="5 6" key="1">
    <citation type="submission" date="2021-12" db="EMBL/GenBank/DDBJ databases">
        <title>Genome sequence of Acetobacter sicerae DmPark20a_162.</title>
        <authorList>
            <person name="Chaston J.M."/>
        </authorList>
    </citation>
    <scope>NUCLEOTIDE SEQUENCE [LARGE SCALE GENOMIC DNA]</scope>
    <source>
        <strain evidence="5 6">DmPark20a_162</strain>
    </source>
</reference>
<evidence type="ECO:0000313" key="6">
    <source>
        <dbReference type="Proteomes" id="UP001521074"/>
    </source>
</evidence>
<feature type="domain" description="Baseplate J-like central" evidence="3">
    <location>
        <begin position="206"/>
        <end position="269"/>
    </location>
</feature>
<dbReference type="PANTHER" id="PTHR37829">
    <property type="entry name" value="PHAGE-LIKE ELEMENT PBSX PROTEIN XKDT"/>
    <property type="match status" value="1"/>
</dbReference>
<protein>
    <submittedName>
        <fullName evidence="5">Baseplate J/gp47 family protein</fullName>
    </submittedName>
</protein>
<comment type="caution">
    <text evidence="5">The sequence shown here is derived from an EMBL/GenBank/DDBJ whole genome shotgun (WGS) entry which is preliminary data.</text>
</comment>
<dbReference type="InterPro" id="IPR006949">
    <property type="entry name" value="Barrel_Baseplate_J-like"/>
</dbReference>
<evidence type="ECO:0000313" key="5">
    <source>
        <dbReference type="EMBL" id="MCE0744597.1"/>
    </source>
</evidence>
<evidence type="ECO:0000259" key="4">
    <source>
        <dbReference type="Pfam" id="PF26079"/>
    </source>
</evidence>